<organism evidence="8 9">
    <name type="scientific">Lachancea fermentati</name>
    <name type="common">Zygosaccharomyces fermentati</name>
    <dbReference type="NCBI Taxonomy" id="4955"/>
    <lineage>
        <taxon>Eukaryota</taxon>
        <taxon>Fungi</taxon>
        <taxon>Dikarya</taxon>
        <taxon>Ascomycota</taxon>
        <taxon>Saccharomycotina</taxon>
        <taxon>Saccharomycetes</taxon>
        <taxon>Saccharomycetales</taxon>
        <taxon>Saccharomycetaceae</taxon>
        <taxon>Lachancea</taxon>
    </lineage>
</organism>
<dbReference type="PANTHER" id="PTHR23508:SF10">
    <property type="entry name" value="CARBOXYLIC ACID TRANSPORTER PROTEIN HOMOLOG"/>
    <property type="match status" value="1"/>
</dbReference>
<evidence type="ECO:0000256" key="4">
    <source>
        <dbReference type="ARBA" id="ARBA00023136"/>
    </source>
</evidence>
<evidence type="ECO:0000256" key="1">
    <source>
        <dbReference type="ARBA" id="ARBA00004141"/>
    </source>
</evidence>
<feature type="transmembrane region" description="Helical" evidence="6">
    <location>
        <begin position="296"/>
        <end position="317"/>
    </location>
</feature>
<dbReference type="GO" id="GO:0035879">
    <property type="term" value="P:plasma membrane lactate transport"/>
    <property type="evidence" value="ECO:0007669"/>
    <property type="project" value="TreeGrafter"/>
</dbReference>
<dbReference type="OrthoDB" id="5296287at2759"/>
<dbReference type="OMA" id="PVAWMCL"/>
<reference evidence="9" key="1">
    <citation type="submission" date="2016-03" db="EMBL/GenBank/DDBJ databases">
        <authorList>
            <person name="Devillers H."/>
        </authorList>
    </citation>
    <scope>NUCLEOTIDE SEQUENCE [LARGE SCALE GENOMIC DNA]</scope>
</reference>
<comment type="subcellular location">
    <subcellularLocation>
        <location evidence="1">Membrane</location>
        <topology evidence="1">Multi-pass membrane protein</topology>
    </subcellularLocation>
</comment>
<name>A0A1G4M8M2_LACFM</name>
<dbReference type="InterPro" id="IPR011701">
    <property type="entry name" value="MFS"/>
</dbReference>
<feature type="compositionally biased region" description="Basic and acidic residues" evidence="5">
    <location>
        <begin position="463"/>
        <end position="476"/>
    </location>
</feature>
<feature type="domain" description="Major facilitator superfamily (MFS) profile" evidence="7">
    <location>
        <begin position="47"/>
        <end position="449"/>
    </location>
</feature>
<keyword evidence="4 6" id="KW-0472">Membrane</keyword>
<evidence type="ECO:0000256" key="2">
    <source>
        <dbReference type="ARBA" id="ARBA00022692"/>
    </source>
</evidence>
<evidence type="ECO:0000256" key="3">
    <source>
        <dbReference type="ARBA" id="ARBA00022989"/>
    </source>
</evidence>
<dbReference type="CDD" id="cd17316">
    <property type="entry name" value="MFS_SV2_like"/>
    <property type="match status" value="1"/>
</dbReference>
<feature type="transmembrane region" description="Helical" evidence="6">
    <location>
        <begin position="206"/>
        <end position="223"/>
    </location>
</feature>
<keyword evidence="3 6" id="KW-1133">Transmembrane helix</keyword>
<feature type="transmembrane region" description="Helical" evidence="6">
    <location>
        <begin position="170"/>
        <end position="194"/>
    </location>
</feature>
<evidence type="ECO:0000313" key="9">
    <source>
        <dbReference type="Proteomes" id="UP000190831"/>
    </source>
</evidence>
<keyword evidence="9" id="KW-1185">Reference proteome</keyword>
<dbReference type="EMBL" id="LT598489">
    <property type="protein sequence ID" value="SCW00203.1"/>
    <property type="molecule type" value="Genomic_DNA"/>
</dbReference>
<feature type="region of interest" description="Disordered" evidence="5">
    <location>
        <begin position="453"/>
        <end position="495"/>
    </location>
</feature>
<dbReference type="Gene3D" id="1.20.1250.20">
    <property type="entry name" value="MFS general substrate transporter like domains"/>
    <property type="match status" value="2"/>
</dbReference>
<evidence type="ECO:0000259" key="7">
    <source>
        <dbReference type="PROSITE" id="PS50850"/>
    </source>
</evidence>
<dbReference type="GO" id="GO:0015355">
    <property type="term" value="F:secondary active monocarboxylate transmembrane transporter activity"/>
    <property type="evidence" value="ECO:0007669"/>
    <property type="project" value="TreeGrafter"/>
</dbReference>
<evidence type="ECO:0000256" key="5">
    <source>
        <dbReference type="SAM" id="MobiDB-lite"/>
    </source>
</evidence>
<dbReference type="AlphaFoldDB" id="A0A1G4M8M2"/>
<dbReference type="SUPFAM" id="SSF103473">
    <property type="entry name" value="MFS general substrate transporter"/>
    <property type="match status" value="1"/>
</dbReference>
<evidence type="ECO:0000313" key="8">
    <source>
        <dbReference type="EMBL" id="SCW00203.1"/>
    </source>
</evidence>
<dbReference type="PROSITE" id="PS50850">
    <property type="entry name" value="MFS"/>
    <property type="match status" value="1"/>
</dbReference>
<evidence type="ECO:0000256" key="6">
    <source>
        <dbReference type="SAM" id="Phobius"/>
    </source>
</evidence>
<feature type="transmembrane region" description="Helical" evidence="6">
    <location>
        <begin position="324"/>
        <end position="342"/>
    </location>
</feature>
<feature type="transmembrane region" description="Helical" evidence="6">
    <location>
        <begin position="256"/>
        <end position="276"/>
    </location>
</feature>
<feature type="transmembrane region" description="Helical" evidence="6">
    <location>
        <begin position="348"/>
        <end position="370"/>
    </location>
</feature>
<dbReference type="Pfam" id="PF07690">
    <property type="entry name" value="MFS_1"/>
    <property type="match status" value="1"/>
</dbReference>
<dbReference type="Proteomes" id="UP000190831">
    <property type="component" value="Chromosome B"/>
</dbReference>
<dbReference type="PANTHER" id="PTHR23508">
    <property type="entry name" value="CARBOXYLIC ACID TRANSPORTER PROTEIN HOMOLOG"/>
    <property type="match status" value="1"/>
</dbReference>
<keyword evidence="2 6" id="KW-0812">Transmembrane</keyword>
<sequence length="495" mass="55515">MQGSTITNYFRGRVTSLIPQNASLQQLKKEINPIPGLRLITYKQWLFILSAFGSFTWEAFDFFTVSLNVSKISEDFDVSTKTVTWGITVVLMLRTVGAVLFGYIGDKYGRKISFLINLTLMMILEIITGFIKTHFKYFLLARAFFGIVLGGIFGNSAAQCFDDCPVEAHSFISGFFQQGYTLGYLLAVVFTRALADTTKQTWRSCFWFASGITFCLIIFRALLPETDAFLERKRMKSETNDESTFKDIYVAFKKHWYMVIYMVLVMVGFNYLSHSTQDLFPTMLTNQLGFSSDRSTVTNCLANIGAIFGGLTIPHLATITSRRFIIIASTLCAACLIYPWGFVHNNSINASVFFMQMFIQGAWGLVPSYLHALAPDHKTQAFYVGISYQLGNLASSAASTIETSLGEKYPIINKETNKQVYDYGKVMSILVGAVMGYLILVVFLGPEGSEIAKEENPSGVQYDQDKEEAPRDKESQLEVEFVQKQSTSDSDDSLV</sequence>
<dbReference type="InterPro" id="IPR036259">
    <property type="entry name" value="MFS_trans_sf"/>
</dbReference>
<feature type="transmembrane region" description="Helical" evidence="6">
    <location>
        <begin position="45"/>
        <end position="63"/>
    </location>
</feature>
<dbReference type="GO" id="GO:0005886">
    <property type="term" value="C:plasma membrane"/>
    <property type="evidence" value="ECO:0007669"/>
    <property type="project" value="TreeGrafter"/>
</dbReference>
<feature type="transmembrane region" description="Helical" evidence="6">
    <location>
        <begin position="112"/>
        <end position="131"/>
    </location>
</feature>
<feature type="transmembrane region" description="Helical" evidence="6">
    <location>
        <begin position="426"/>
        <end position="445"/>
    </location>
</feature>
<dbReference type="InterPro" id="IPR020846">
    <property type="entry name" value="MFS_dom"/>
</dbReference>
<proteinExistence type="predicted"/>
<feature type="transmembrane region" description="Helical" evidence="6">
    <location>
        <begin position="137"/>
        <end position="158"/>
    </location>
</feature>
<feature type="transmembrane region" description="Helical" evidence="6">
    <location>
        <begin position="83"/>
        <end position="105"/>
    </location>
</feature>
<gene>
    <name evidence="8" type="ORF">LAFE_0B11716G</name>
</gene>
<accession>A0A1G4M8M2</accession>
<protein>
    <submittedName>
        <fullName evidence="8">LAFE_0B11716g1_1</fullName>
    </submittedName>
</protein>